<organism evidence="2 3">
    <name type="scientific">Taylorella equigenitalis (strain MCE9)</name>
    <dbReference type="NCBI Taxonomy" id="937774"/>
    <lineage>
        <taxon>Bacteria</taxon>
        <taxon>Pseudomonadati</taxon>
        <taxon>Pseudomonadota</taxon>
        <taxon>Betaproteobacteria</taxon>
        <taxon>Burkholderiales</taxon>
        <taxon>Alcaligenaceae</taxon>
        <taxon>Taylorella</taxon>
    </lineage>
</organism>
<name>A0A654KIA5_TAYEM</name>
<evidence type="ECO:0008006" key="4">
    <source>
        <dbReference type="Google" id="ProtNLM"/>
    </source>
</evidence>
<dbReference type="EMBL" id="CP002456">
    <property type="protein sequence ID" value="ADU92044.1"/>
    <property type="molecule type" value="Genomic_DNA"/>
</dbReference>
<evidence type="ECO:0000313" key="2">
    <source>
        <dbReference type="EMBL" id="ADU92044.1"/>
    </source>
</evidence>
<dbReference type="AlphaFoldDB" id="A0A654KIA5"/>
<feature type="chain" id="PRO_5024937276" description="Imelysin-like domain-containing protein" evidence="1">
    <location>
        <begin position="19"/>
        <end position="329"/>
    </location>
</feature>
<sequence length="329" mass="37175">MFKPKYLLFLTLSGSVFAQPMVSGNLNTIEAQNAAQVHTGPGHNHLKQLINSFGEVTPEKVLSNYANTAFRYYDNSLNAVADLEYAITSAQIDDIETVRSSFDTAYDAFSLTAIFENMEGPIDADSGWVFEQYGNPKNSIYEDFHKLEKLIKGNDFLKQREDALNIAKEIKANLSKITDAWTANIIGQKGIYRAAFLNKLKNDPRNIEPKKNLNAIRNGLASYINKNIVKIDDMDRTAYNSFLDILFGQRFGRRTGHGIYDVLSKAERRKISKALSAINSRFRRMDLLMVSNSGEPNVVKPSDQKRLQKNNRYLISQAKKIAEILSETE</sequence>
<keyword evidence="1" id="KW-0732">Signal</keyword>
<evidence type="ECO:0000313" key="3">
    <source>
        <dbReference type="Proteomes" id="UP000007472"/>
    </source>
</evidence>
<dbReference type="KEGG" id="teq:TEQUI_1120"/>
<proteinExistence type="predicted"/>
<evidence type="ECO:0000256" key="1">
    <source>
        <dbReference type="SAM" id="SignalP"/>
    </source>
</evidence>
<dbReference type="Proteomes" id="UP000007472">
    <property type="component" value="Chromosome"/>
</dbReference>
<protein>
    <recommendedName>
        <fullName evidence="4">Imelysin-like domain-containing protein</fullName>
    </recommendedName>
</protein>
<feature type="signal peptide" evidence="1">
    <location>
        <begin position="1"/>
        <end position="18"/>
    </location>
</feature>
<reference evidence="2 3" key="1">
    <citation type="journal article" date="2011" name="J. Bacteriol.">
        <title>Genome sequence of Taylorella equigenitalis MCE9, the causative agent of contagious equine metritis.</title>
        <authorList>
            <person name="Hebert L."/>
            <person name="Moumen B."/>
            <person name="Duquesne F."/>
            <person name="Breuil M.F."/>
            <person name="Laugier C."/>
            <person name="Batto J.M."/>
            <person name="Renault P."/>
            <person name="Petry S."/>
        </authorList>
    </citation>
    <scope>NUCLEOTIDE SEQUENCE [LARGE SCALE GENOMIC DNA]</scope>
    <source>
        <strain evidence="2 3">MCE9</strain>
    </source>
</reference>
<gene>
    <name evidence="2" type="ordered locus">TEQUI_1120</name>
</gene>
<accession>A0A654KIA5</accession>